<dbReference type="Pfam" id="PF25019">
    <property type="entry name" value="LRR_R13L1-DRL21"/>
    <property type="match status" value="1"/>
</dbReference>
<evidence type="ECO:0000256" key="4">
    <source>
        <dbReference type="ARBA" id="ARBA00022821"/>
    </source>
</evidence>
<dbReference type="GO" id="GO:0051707">
    <property type="term" value="P:response to other organism"/>
    <property type="evidence" value="ECO:0007669"/>
    <property type="project" value="UniProtKB-ARBA"/>
</dbReference>
<dbReference type="InterPro" id="IPR002182">
    <property type="entry name" value="NB-ARC"/>
</dbReference>
<dbReference type="InterPro" id="IPR042197">
    <property type="entry name" value="Apaf_helical"/>
</dbReference>
<dbReference type="Pfam" id="PF18052">
    <property type="entry name" value="Rx_N"/>
    <property type="match status" value="1"/>
</dbReference>
<dbReference type="AlphaFoldDB" id="A0AAW1WZ74"/>
<dbReference type="FunFam" id="1.10.10.10:FF:000322">
    <property type="entry name" value="Probable disease resistance protein At1g63360"/>
    <property type="match status" value="1"/>
</dbReference>
<reference evidence="10 11" key="1">
    <citation type="journal article" date="2023" name="G3 (Bethesda)">
        <title>A chromosome-length genome assembly and annotation of blackberry (Rubus argutus, cv. 'Hillquist').</title>
        <authorList>
            <person name="Bruna T."/>
            <person name="Aryal R."/>
            <person name="Dudchenko O."/>
            <person name="Sargent D.J."/>
            <person name="Mead D."/>
            <person name="Buti M."/>
            <person name="Cavallini A."/>
            <person name="Hytonen T."/>
            <person name="Andres J."/>
            <person name="Pham M."/>
            <person name="Weisz D."/>
            <person name="Mascagni F."/>
            <person name="Usai G."/>
            <person name="Natali L."/>
            <person name="Bassil N."/>
            <person name="Fernandez G.E."/>
            <person name="Lomsadze A."/>
            <person name="Armour M."/>
            <person name="Olukolu B."/>
            <person name="Poorten T."/>
            <person name="Britton C."/>
            <person name="Davik J."/>
            <person name="Ashrafi H."/>
            <person name="Aiden E.L."/>
            <person name="Borodovsky M."/>
            <person name="Worthington M."/>
        </authorList>
    </citation>
    <scope>NUCLEOTIDE SEQUENCE [LARGE SCALE GENOMIC DNA]</scope>
    <source>
        <strain evidence="10">PI 553951</strain>
    </source>
</reference>
<evidence type="ECO:0000256" key="5">
    <source>
        <dbReference type="ARBA" id="ARBA00022840"/>
    </source>
</evidence>
<dbReference type="Gene3D" id="1.20.5.4130">
    <property type="match status" value="1"/>
</dbReference>
<evidence type="ECO:0000259" key="7">
    <source>
        <dbReference type="Pfam" id="PF18052"/>
    </source>
</evidence>
<name>A0AAW1WZ74_RUBAR</name>
<protein>
    <recommendedName>
        <fullName evidence="12">Disease resistance RPP13-like protein 1</fullName>
    </recommendedName>
</protein>
<dbReference type="Gene3D" id="1.10.10.10">
    <property type="entry name" value="Winged helix-like DNA-binding domain superfamily/Winged helix DNA-binding domain"/>
    <property type="match status" value="1"/>
</dbReference>
<evidence type="ECO:0000259" key="8">
    <source>
        <dbReference type="Pfam" id="PF23559"/>
    </source>
</evidence>
<dbReference type="FunFam" id="3.40.50.300:FF:001091">
    <property type="entry name" value="Probable disease resistance protein At1g61300"/>
    <property type="match status" value="1"/>
</dbReference>
<evidence type="ECO:0000256" key="3">
    <source>
        <dbReference type="ARBA" id="ARBA00022741"/>
    </source>
</evidence>
<dbReference type="InterPro" id="IPR056789">
    <property type="entry name" value="LRR_R13L1-DRL21"/>
</dbReference>
<dbReference type="GO" id="GO:0006952">
    <property type="term" value="P:defense response"/>
    <property type="evidence" value="ECO:0007669"/>
    <property type="project" value="UniProtKB-KW"/>
</dbReference>
<dbReference type="InterPro" id="IPR032675">
    <property type="entry name" value="LRR_dom_sf"/>
</dbReference>
<feature type="domain" description="NB-ARC" evidence="6">
    <location>
        <begin position="209"/>
        <end position="366"/>
    </location>
</feature>
<evidence type="ECO:0000313" key="10">
    <source>
        <dbReference type="EMBL" id="KAK9929301.1"/>
    </source>
</evidence>
<comment type="caution">
    <text evidence="10">The sequence shown here is derived from an EMBL/GenBank/DDBJ whole genome shotgun (WGS) entry which is preliminary data.</text>
</comment>
<dbReference type="EMBL" id="JBEDUW010000005">
    <property type="protein sequence ID" value="KAK9929301.1"/>
    <property type="molecule type" value="Genomic_DNA"/>
</dbReference>
<dbReference type="Pfam" id="PF00931">
    <property type="entry name" value="NB-ARC"/>
    <property type="match status" value="1"/>
</dbReference>
<dbReference type="Gene3D" id="3.40.50.300">
    <property type="entry name" value="P-loop containing nucleotide triphosphate hydrolases"/>
    <property type="match status" value="1"/>
</dbReference>
<keyword evidence="11" id="KW-1185">Reference proteome</keyword>
<dbReference type="PANTHER" id="PTHR36766">
    <property type="entry name" value="PLANT BROAD-SPECTRUM MILDEW RESISTANCE PROTEIN RPW8"/>
    <property type="match status" value="1"/>
</dbReference>
<dbReference type="InterPro" id="IPR041118">
    <property type="entry name" value="Rx_N"/>
</dbReference>
<dbReference type="InterPro" id="IPR036388">
    <property type="entry name" value="WH-like_DNA-bd_sf"/>
</dbReference>
<dbReference type="InterPro" id="IPR058922">
    <property type="entry name" value="WHD_DRP"/>
</dbReference>
<evidence type="ECO:0000313" key="11">
    <source>
        <dbReference type="Proteomes" id="UP001457282"/>
    </source>
</evidence>
<dbReference type="SUPFAM" id="SSF52540">
    <property type="entry name" value="P-loop containing nucleoside triphosphate hydrolases"/>
    <property type="match status" value="1"/>
</dbReference>
<keyword evidence="5" id="KW-0067">ATP-binding</keyword>
<keyword evidence="3" id="KW-0547">Nucleotide-binding</keyword>
<evidence type="ECO:0000256" key="1">
    <source>
        <dbReference type="ARBA" id="ARBA00022614"/>
    </source>
</evidence>
<feature type="domain" description="Disease resistance protein winged helix" evidence="8">
    <location>
        <begin position="449"/>
        <end position="519"/>
    </location>
</feature>
<dbReference type="PRINTS" id="PR00364">
    <property type="entry name" value="DISEASERSIST"/>
</dbReference>
<evidence type="ECO:0000259" key="9">
    <source>
        <dbReference type="Pfam" id="PF25019"/>
    </source>
</evidence>
<sequence length="1014" mass="116092">MALEVIYEKLHSQEVKNFIRGKKKTDPLLNMLLNKLQSLNNVYDDAEHKQLTNSAVRKWLGDLTEANFVTEDLLDKIKTESGSVILKKRQPEAADGSGSRTSTKIQLISTFCFFGMKLISTLFHAFDKSVDTEIKEIIESLDIIAQRKDALELKTGAGPFFYTRPSTSLVEESRVYGRDEDKDTILKLLLPKDPLPWVCDSDDFDATGNKLDVIPIVGMGGIGKTTLAQLVYNDEKVTRHFNLRAWVCVSDDFDVFKITQTIYMSVPSHAKCENPNDLNELQVKLKEALTGKKFLFVLDDVWNENYDYWDFLRGPFQYGACGSKIIVTTRNEGVASVMGTLQTYQLPVISDDDCWLLFEQHAFENKSVSAYPNLKVIGRKIVEKCKGLPLAAKSLGGLLRSISNEKKWKNVLESHIWELSDKCNILPALWLSYRYLPPHLKRCFAYSSIYPKDYEFEKRELVLLWMAEDLLQPKQKKMVEEVGEDYFNDLISRSFFQEVRREYGATPVFTMHDLVNDLAKFVSGDFCVRLEDNDSFNIMSKSRHFSYMKNDDLDLEKFEALREAKFLRTFLALDRRYLLYMQFAGWREQTERLRKVLPDLFLKLQCLRVLKLVGYAIRELPDSISNLIHLRYLNLSYTLIKKLPDAVCGLYNLQTLLLTGCSGISQLPTGLGRLIHLRHVDFNGTTLAKMPLEMCKLKHLQTLRLGRFVLGNGTGNNIVDLKELQELHGELHISRLENIVDAADALGANMREKKYVTTLGLVWERHTDDSRKCQEVLDNLRPHTNIEQVMITGYGGTNFPAWLGDDCFSNLVSVRLWYCANLVYFPDGGLHAPNLVLLSIENCKNLRSLPEEMRTLRTILIDNCPELESFPEGGLPCKLETLKISNCKKLVENRMQWGLLQLTSLRDLDILFQNCEEEIDSFPEEGLLPTTLTSLEFGYLSNLKTINSKELKSLISLQSLTIRNCPELLCLPDDGLPISLLRLRIYGCPLVTQRCEEDKGEDWPKISHIPDKFI</sequence>
<dbReference type="Gene3D" id="1.10.8.430">
    <property type="entry name" value="Helical domain of apoptotic protease-activating factors"/>
    <property type="match status" value="1"/>
</dbReference>
<organism evidence="10 11">
    <name type="scientific">Rubus argutus</name>
    <name type="common">Southern blackberry</name>
    <dbReference type="NCBI Taxonomy" id="59490"/>
    <lineage>
        <taxon>Eukaryota</taxon>
        <taxon>Viridiplantae</taxon>
        <taxon>Streptophyta</taxon>
        <taxon>Embryophyta</taxon>
        <taxon>Tracheophyta</taxon>
        <taxon>Spermatophyta</taxon>
        <taxon>Magnoliopsida</taxon>
        <taxon>eudicotyledons</taxon>
        <taxon>Gunneridae</taxon>
        <taxon>Pentapetalae</taxon>
        <taxon>rosids</taxon>
        <taxon>fabids</taxon>
        <taxon>Rosales</taxon>
        <taxon>Rosaceae</taxon>
        <taxon>Rosoideae</taxon>
        <taxon>Rosoideae incertae sedis</taxon>
        <taxon>Rubus</taxon>
    </lineage>
</organism>
<accession>A0AAW1WZ74</accession>
<dbReference type="Pfam" id="PF23559">
    <property type="entry name" value="WHD_DRP"/>
    <property type="match status" value="1"/>
</dbReference>
<dbReference type="Gene3D" id="3.80.10.10">
    <property type="entry name" value="Ribonuclease Inhibitor"/>
    <property type="match status" value="3"/>
</dbReference>
<proteinExistence type="predicted"/>
<keyword evidence="1" id="KW-0433">Leucine-rich repeat</keyword>
<gene>
    <name evidence="10" type="ORF">M0R45_026405</name>
</gene>
<dbReference type="PANTHER" id="PTHR36766:SF51">
    <property type="entry name" value="DISEASE RESISTANCE RPP13-LIKE PROTEIN 1"/>
    <property type="match status" value="1"/>
</dbReference>
<evidence type="ECO:0000256" key="2">
    <source>
        <dbReference type="ARBA" id="ARBA00022737"/>
    </source>
</evidence>
<keyword evidence="2" id="KW-0677">Repeat</keyword>
<dbReference type="Proteomes" id="UP001457282">
    <property type="component" value="Unassembled WGS sequence"/>
</dbReference>
<feature type="domain" description="R13L1/DRL21-like LRR repeat region" evidence="9">
    <location>
        <begin position="718"/>
        <end position="843"/>
    </location>
</feature>
<dbReference type="GO" id="GO:0005524">
    <property type="term" value="F:ATP binding"/>
    <property type="evidence" value="ECO:0007669"/>
    <property type="project" value="UniProtKB-KW"/>
</dbReference>
<dbReference type="InterPro" id="IPR027417">
    <property type="entry name" value="P-loop_NTPase"/>
</dbReference>
<evidence type="ECO:0008006" key="12">
    <source>
        <dbReference type="Google" id="ProtNLM"/>
    </source>
</evidence>
<keyword evidence="4" id="KW-0611">Plant defense</keyword>
<dbReference type="GO" id="GO:0043531">
    <property type="term" value="F:ADP binding"/>
    <property type="evidence" value="ECO:0007669"/>
    <property type="project" value="InterPro"/>
</dbReference>
<evidence type="ECO:0000259" key="6">
    <source>
        <dbReference type="Pfam" id="PF00931"/>
    </source>
</evidence>
<dbReference type="SUPFAM" id="SSF52058">
    <property type="entry name" value="L domain-like"/>
    <property type="match status" value="1"/>
</dbReference>
<feature type="domain" description="Disease resistance N-terminal" evidence="7">
    <location>
        <begin position="18"/>
        <end position="82"/>
    </location>
</feature>